<proteinExistence type="predicted"/>
<name>A0A0L8VDE8_9BACT</name>
<gene>
    <name evidence="1" type="ORF">NC99_08140</name>
</gene>
<accession>A0A0L8VDE8</accession>
<dbReference type="Proteomes" id="UP000036958">
    <property type="component" value="Unassembled WGS sequence"/>
</dbReference>
<keyword evidence="2" id="KW-1185">Reference proteome</keyword>
<comment type="caution">
    <text evidence="1">The sequence shown here is derived from an EMBL/GenBank/DDBJ whole genome shotgun (WGS) entry which is preliminary data.</text>
</comment>
<protein>
    <submittedName>
        <fullName evidence="1">Uncharacterized protein</fullName>
    </submittedName>
</protein>
<dbReference type="STRING" id="1409788.NC99_08140"/>
<organism evidence="1 2">
    <name type="scientific">Sunxiuqinia dokdonensis</name>
    <dbReference type="NCBI Taxonomy" id="1409788"/>
    <lineage>
        <taxon>Bacteria</taxon>
        <taxon>Pseudomonadati</taxon>
        <taxon>Bacteroidota</taxon>
        <taxon>Bacteroidia</taxon>
        <taxon>Marinilabiliales</taxon>
        <taxon>Prolixibacteraceae</taxon>
        <taxon>Sunxiuqinia</taxon>
    </lineage>
</organism>
<dbReference type="AlphaFoldDB" id="A0A0L8VDE8"/>
<sequence length="47" mass="5070">MDQFEIQVFFVLIPPVLMAEAGCGGRGALGFFQKEIEVDGSFSFGIA</sequence>
<dbReference type="EMBL" id="LGIA01000030">
    <property type="protein sequence ID" value="KOH46383.1"/>
    <property type="molecule type" value="Genomic_DNA"/>
</dbReference>
<reference evidence="2" key="1">
    <citation type="submission" date="2015-07" db="EMBL/GenBank/DDBJ databases">
        <title>Genome sequencing of Sunxiuqinia dokdonensis strain SK.</title>
        <authorList>
            <person name="Ahn S."/>
            <person name="Kim B.-C."/>
        </authorList>
    </citation>
    <scope>NUCLEOTIDE SEQUENCE [LARGE SCALE GENOMIC DNA]</scope>
    <source>
        <strain evidence="2">SK</strain>
    </source>
</reference>
<evidence type="ECO:0000313" key="2">
    <source>
        <dbReference type="Proteomes" id="UP000036958"/>
    </source>
</evidence>
<evidence type="ECO:0000313" key="1">
    <source>
        <dbReference type="EMBL" id="KOH46383.1"/>
    </source>
</evidence>